<proteinExistence type="predicted"/>
<keyword evidence="4" id="KW-1185">Reference proteome</keyword>
<feature type="region of interest" description="Disordered" evidence="2">
    <location>
        <begin position="279"/>
        <end position="363"/>
    </location>
</feature>
<protein>
    <recommendedName>
        <fullName evidence="5">Coiled-coil domain-containing protein</fullName>
    </recommendedName>
</protein>
<dbReference type="STRING" id="264951.A0A443HXF5"/>
<dbReference type="Pfam" id="PF13300">
    <property type="entry name" value="DUF4078"/>
    <property type="match status" value="1"/>
</dbReference>
<feature type="compositionally biased region" description="Basic and acidic residues" evidence="2">
    <location>
        <begin position="118"/>
        <end position="131"/>
    </location>
</feature>
<feature type="compositionally biased region" description="Basic and acidic residues" evidence="2">
    <location>
        <begin position="211"/>
        <end position="247"/>
    </location>
</feature>
<reference evidence="3 4" key="1">
    <citation type="journal article" date="2018" name="Front. Microbiol.">
        <title>Genomic and genetic insights into a cosmopolitan fungus, Paecilomyces variotii (Eurotiales).</title>
        <authorList>
            <person name="Urquhart A.S."/>
            <person name="Mondo S.J."/>
            <person name="Makela M.R."/>
            <person name="Hane J.K."/>
            <person name="Wiebenga A."/>
            <person name="He G."/>
            <person name="Mihaltcheva S."/>
            <person name="Pangilinan J."/>
            <person name="Lipzen A."/>
            <person name="Barry K."/>
            <person name="de Vries R.P."/>
            <person name="Grigoriev I.V."/>
            <person name="Idnurm A."/>
        </authorList>
    </citation>
    <scope>NUCLEOTIDE SEQUENCE [LARGE SCALE GENOMIC DNA]</scope>
    <source>
        <strain evidence="3 4">CBS 101075</strain>
    </source>
</reference>
<sequence length="382" mass="42747">MPVDPSSLYGIPRPRNAASKKDLTSSSTLAFTTQLSSLIAQGGTSASKSESKTSSGRVRSSKSSKSDIFSVHNKGAQKRAAADLEDDDDSSAFARQKHQRAEDIGQVDAATLQRSKRRMEEKVRVYEELKSGAHLAEASSSDEEDMTADDHAARMRRREKNALVDFDRKWAEEERKRLESGERSDEEDQTGDEEGDGDADETGSLVEYEDEFGRSRRGTRAEAARAARLRAEQEDPGARGEPHDRSRPARPSNLIYGEAIQSAAFNPDAPIAAQMSYLAARRDRSATPPAETHYDADAEVRSRGTGFYAFSRDAETRRKEMEELERARKETEKEREERRARKSERDRLKEERKKKIQELRGKKQAEAFLESLGDLGAIKSAQ</sequence>
<feature type="compositionally biased region" description="Low complexity" evidence="2">
    <location>
        <begin position="42"/>
        <end position="70"/>
    </location>
</feature>
<feature type="compositionally biased region" description="Acidic residues" evidence="2">
    <location>
        <begin position="184"/>
        <end position="201"/>
    </location>
</feature>
<evidence type="ECO:0008006" key="5">
    <source>
        <dbReference type="Google" id="ProtNLM"/>
    </source>
</evidence>
<evidence type="ECO:0000256" key="1">
    <source>
        <dbReference type="ARBA" id="ARBA00023054"/>
    </source>
</evidence>
<keyword evidence="1" id="KW-0175">Coiled coil</keyword>
<dbReference type="VEuPathDB" id="FungiDB:C8Q69DRAFT_248881"/>
<dbReference type="AlphaFoldDB" id="A0A443HXF5"/>
<comment type="caution">
    <text evidence="3">The sequence shown here is derived from an EMBL/GenBank/DDBJ whole genome shotgun (WGS) entry which is preliminary data.</text>
</comment>
<name>A0A443HXF5_BYSSP</name>
<gene>
    <name evidence="3" type="ORF">C8Q69DRAFT_248881</name>
</gene>
<feature type="compositionally biased region" description="Basic and acidic residues" evidence="2">
    <location>
        <begin position="292"/>
        <end position="302"/>
    </location>
</feature>
<evidence type="ECO:0000256" key="2">
    <source>
        <dbReference type="SAM" id="MobiDB-lite"/>
    </source>
</evidence>
<dbReference type="InterPro" id="IPR025066">
    <property type="entry name" value="CCDC174-like"/>
</dbReference>
<dbReference type="Proteomes" id="UP000283841">
    <property type="component" value="Unassembled WGS sequence"/>
</dbReference>
<feature type="compositionally biased region" description="Basic and acidic residues" evidence="2">
    <location>
        <begin position="312"/>
        <end position="363"/>
    </location>
</feature>
<dbReference type="GeneID" id="39595841"/>
<feature type="region of interest" description="Disordered" evidence="2">
    <location>
        <begin position="40"/>
        <end position="255"/>
    </location>
</feature>
<dbReference type="RefSeq" id="XP_028486148.1">
    <property type="nucleotide sequence ID" value="XM_028626564.1"/>
</dbReference>
<accession>A0A443HXF5</accession>
<feature type="region of interest" description="Disordered" evidence="2">
    <location>
        <begin position="1"/>
        <end position="26"/>
    </location>
</feature>
<evidence type="ECO:0000313" key="3">
    <source>
        <dbReference type="EMBL" id="RWQ96503.1"/>
    </source>
</evidence>
<dbReference type="PANTHER" id="PTHR15885">
    <property type="entry name" value="COILED-COIL DOMAIN-CONTAINING PROTEIN 174"/>
    <property type="match status" value="1"/>
</dbReference>
<dbReference type="GO" id="GO:0005634">
    <property type="term" value="C:nucleus"/>
    <property type="evidence" value="ECO:0007669"/>
    <property type="project" value="TreeGrafter"/>
</dbReference>
<organism evidence="3 4">
    <name type="scientific">Byssochlamys spectabilis</name>
    <name type="common">Paecilomyces variotii</name>
    <dbReference type="NCBI Taxonomy" id="264951"/>
    <lineage>
        <taxon>Eukaryota</taxon>
        <taxon>Fungi</taxon>
        <taxon>Dikarya</taxon>
        <taxon>Ascomycota</taxon>
        <taxon>Pezizomycotina</taxon>
        <taxon>Eurotiomycetes</taxon>
        <taxon>Eurotiomycetidae</taxon>
        <taxon>Eurotiales</taxon>
        <taxon>Thermoascaceae</taxon>
        <taxon>Paecilomyces</taxon>
    </lineage>
</organism>
<dbReference type="PANTHER" id="PTHR15885:SF1">
    <property type="entry name" value="COILED-COIL DOMAIN-CONTAINING PROTEIN 174"/>
    <property type="match status" value="1"/>
</dbReference>
<dbReference type="EMBL" id="RCNU01000004">
    <property type="protein sequence ID" value="RWQ96503.1"/>
    <property type="molecule type" value="Genomic_DNA"/>
</dbReference>
<feature type="compositionally biased region" description="Basic and acidic residues" evidence="2">
    <location>
        <begin position="160"/>
        <end position="183"/>
    </location>
</feature>
<evidence type="ECO:0000313" key="4">
    <source>
        <dbReference type="Proteomes" id="UP000283841"/>
    </source>
</evidence>